<dbReference type="EC" id="3.6.4.13" evidence="2"/>
<sequence length="1136" mass="128420">MSHKPQKRKTIVEAAGVPIVVEGYMNDGYSNRGDSANALIIQPNAQKRKTEEDADVGEAKRKKQKFGRERMLEKQKKKESKTKVKKLQKVLERKRQKETREQLFECLQQYQLPTDQLKTLVSTAHRNDKEKIARDEVDQATSSAQFPTKLRSLTGAQLRAAEGKPAVQENYCETSDSEGDMDDEEIQHIIDKYKGKPYRLEEPDSPITVAVKEEEDESDEDEDEGKPSIPRSDEDDVSDLIGDVPSNIGGIRGEKVVVHRTEEISASRSKLPIFAEEQSIVEAINENSVVIVSGETGSGKTTQIPQFLYEAGYTSKGHLIGVTEPRRVAAMSMASRVGTELNDPEAVSYQIRFEGNRTDKTKILFMTDGVLMKEMQNDLLLNKYSVIIIDEAHERSMYSDVLIGLLSRIAPMRAKTETPLKLIIMSATLRIDDFTQKRLFPTITPKIIKCESRQFPVTVHFEKKTPENYMASAFKKVCKIHESLPPGAVLVFVSGQLEVKKLISQLKARYPWSLDKNKKMKRRKVVEPEDKDMMIENLDEAGVADAELFEDEELAFSDVDIMDSALGDPKPGSDALYCLPLYSLLSSRKQQRIFQEVPEGCRLCIVATNVAETSLTIPNVRYVVDTGKEKRRMHDPITGVSMFKVMNISKASAEQRSGRAGRVSAGHAYRLYSSAVFEDFQQFAEPEILNKPVDQLVLHMKSMGIVRVANFAFPTPPDPDQLEIAEKRLLKLDALKVGVAKNKTKEAKITPLGTTLAHFPLSPKYAKMLVISKRNDLLPYAIAVVSMLSVREPLQPIHAMRGDTEEETHKLMLDALKRRRKWSGTGQCRSLGDLAVLFKAIKSVESTDIEACEKLGLRHKAIMEVRQMQKQLSQIIAVAMKTPDVDYAALTKEPTEAQYKMLRQIAVVCLPDQIARRVDPTEVDVPVPKGAYQCQNLQEYVFIDATSVLFKSEPDFILFQDVVQVNDKLCMQNVSIVEAEWLPRLAENYCHFAPIDDKLDPLFDEISGTIVQPVRTTFSDREWLLGQIDRPLPNNIRVYRFFAQFFLEGKVFPAMAKNVSMMLATPSVVTKTWAKLQDRSEKLVNALIERDVRSRDALVAAWKEESEYLLTEYLAWLPQSVHDRIQLEWPPCDIAQ</sequence>
<keyword evidence="6" id="KW-0067">ATP-binding</keyword>
<dbReference type="Pfam" id="PF04408">
    <property type="entry name" value="WHD_HA2"/>
    <property type="match status" value="1"/>
</dbReference>
<feature type="compositionally biased region" description="Acidic residues" evidence="8">
    <location>
        <begin position="213"/>
        <end position="224"/>
    </location>
</feature>
<dbReference type="Gene3D" id="3.40.50.300">
    <property type="entry name" value="P-loop containing nucleotide triphosphate hydrolases"/>
    <property type="match status" value="2"/>
</dbReference>
<dbReference type="CDD" id="cd17982">
    <property type="entry name" value="DEXHc_DHX37"/>
    <property type="match status" value="1"/>
</dbReference>
<evidence type="ECO:0000259" key="9">
    <source>
        <dbReference type="PROSITE" id="PS51192"/>
    </source>
</evidence>
<dbReference type="GO" id="GO:0003723">
    <property type="term" value="F:RNA binding"/>
    <property type="evidence" value="ECO:0007669"/>
    <property type="project" value="TreeGrafter"/>
</dbReference>
<evidence type="ECO:0000256" key="4">
    <source>
        <dbReference type="ARBA" id="ARBA00022801"/>
    </source>
</evidence>
<dbReference type="InterPro" id="IPR007502">
    <property type="entry name" value="Helicase-assoc_dom"/>
</dbReference>
<feature type="domain" description="Helicase ATP-binding" evidence="9">
    <location>
        <begin position="281"/>
        <end position="447"/>
    </location>
</feature>
<feature type="region of interest" description="Disordered" evidence="8">
    <location>
        <begin position="210"/>
        <end position="245"/>
    </location>
</feature>
<dbReference type="PROSITE" id="PS00690">
    <property type="entry name" value="DEAH_ATP_HELICASE"/>
    <property type="match status" value="1"/>
</dbReference>
<dbReference type="Pfam" id="PF07717">
    <property type="entry name" value="OB_NTP_bind"/>
    <property type="match status" value="1"/>
</dbReference>
<evidence type="ECO:0000256" key="7">
    <source>
        <dbReference type="ARBA" id="ARBA00047984"/>
    </source>
</evidence>
<organism evidence="11 12">
    <name type="scientific">Steinernema glaseri</name>
    <dbReference type="NCBI Taxonomy" id="37863"/>
    <lineage>
        <taxon>Eukaryota</taxon>
        <taxon>Metazoa</taxon>
        <taxon>Ecdysozoa</taxon>
        <taxon>Nematoda</taxon>
        <taxon>Chromadorea</taxon>
        <taxon>Rhabditida</taxon>
        <taxon>Tylenchina</taxon>
        <taxon>Panagrolaimomorpha</taxon>
        <taxon>Strongyloidoidea</taxon>
        <taxon>Steinernematidae</taxon>
        <taxon>Steinernema</taxon>
    </lineage>
</organism>
<keyword evidence="4" id="KW-0378">Hydrolase</keyword>
<dbReference type="FunFam" id="3.40.50.300:FF:000637">
    <property type="entry name" value="ATP-dependent RNA helicase DHX37/DHR1"/>
    <property type="match status" value="1"/>
</dbReference>
<dbReference type="InterPro" id="IPR011545">
    <property type="entry name" value="DEAD/DEAH_box_helicase_dom"/>
</dbReference>
<dbReference type="GO" id="GO:0000462">
    <property type="term" value="P:maturation of SSU-rRNA from tricistronic rRNA transcript (SSU-rRNA, 5.8S rRNA, LSU-rRNA)"/>
    <property type="evidence" value="ECO:0007669"/>
    <property type="project" value="TreeGrafter"/>
</dbReference>
<dbReference type="InterPro" id="IPR014001">
    <property type="entry name" value="Helicase_ATP-bd"/>
</dbReference>
<dbReference type="Pfam" id="PF00271">
    <property type="entry name" value="Helicase_C"/>
    <property type="match status" value="1"/>
</dbReference>
<keyword evidence="11" id="KW-1185">Reference proteome</keyword>
<evidence type="ECO:0000313" key="11">
    <source>
        <dbReference type="Proteomes" id="UP000095287"/>
    </source>
</evidence>
<dbReference type="Pfam" id="PF23362">
    <property type="entry name" value="DHX37_C"/>
    <property type="match status" value="1"/>
</dbReference>
<feature type="compositionally biased region" description="Basic and acidic residues" evidence="8">
    <location>
        <begin position="66"/>
        <end position="76"/>
    </location>
</feature>
<evidence type="ECO:0000256" key="1">
    <source>
        <dbReference type="ARBA" id="ARBA00008792"/>
    </source>
</evidence>
<dbReference type="PROSITE" id="PS51192">
    <property type="entry name" value="HELICASE_ATP_BIND_1"/>
    <property type="match status" value="1"/>
</dbReference>
<dbReference type="WBParaSite" id="L893_g28047.t1">
    <property type="protein sequence ID" value="L893_g28047.t1"/>
    <property type="gene ID" value="L893_g28047"/>
</dbReference>
<evidence type="ECO:0000256" key="3">
    <source>
        <dbReference type="ARBA" id="ARBA00022741"/>
    </source>
</evidence>
<dbReference type="InterPro" id="IPR027417">
    <property type="entry name" value="P-loop_NTPase"/>
</dbReference>
<dbReference type="InterPro" id="IPR011709">
    <property type="entry name" value="DEAD-box_helicase_OB_fold"/>
</dbReference>
<feature type="compositionally biased region" description="Basic and acidic residues" evidence="8">
    <location>
        <begin position="89"/>
        <end position="98"/>
    </location>
</feature>
<dbReference type="InterPro" id="IPR002464">
    <property type="entry name" value="DNA/RNA_helicase_DEAH_CS"/>
</dbReference>
<feature type="region of interest" description="Disordered" evidence="8">
    <location>
        <begin position="31"/>
        <end position="98"/>
    </location>
</feature>
<dbReference type="PANTHER" id="PTHR18934">
    <property type="entry name" value="ATP-DEPENDENT RNA HELICASE"/>
    <property type="match status" value="1"/>
</dbReference>
<dbReference type="InterPro" id="IPR048333">
    <property type="entry name" value="HA2_WH"/>
</dbReference>
<evidence type="ECO:0000259" key="10">
    <source>
        <dbReference type="PROSITE" id="PS51194"/>
    </source>
</evidence>
<dbReference type="SMART" id="SM00847">
    <property type="entry name" value="HA2"/>
    <property type="match status" value="1"/>
</dbReference>
<evidence type="ECO:0000256" key="6">
    <source>
        <dbReference type="ARBA" id="ARBA00022840"/>
    </source>
</evidence>
<dbReference type="Gene3D" id="1.20.120.1080">
    <property type="match status" value="1"/>
</dbReference>
<reference evidence="12" key="1">
    <citation type="submission" date="2016-11" db="UniProtKB">
        <authorList>
            <consortium name="WormBaseParasite"/>
        </authorList>
    </citation>
    <scope>IDENTIFICATION</scope>
</reference>
<dbReference type="InterPro" id="IPR001650">
    <property type="entry name" value="Helicase_C-like"/>
</dbReference>
<feature type="region of interest" description="Disordered" evidence="8">
    <location>
        <begin position="159"/>
        <end position="183"/>
    </location>
</feature>
<dbReference type="InterPro" id="IPR056371">
    <property type="entry name" value="DHX37-like_C"/>
</dbReference>
<dbReference type="PROSITE" id="PS51194">
    <property type="entry name" value="HELICASE_CTER"/>
    <property type="match status" value="1"/>
</dbReference>
<protein>
    <recommendedName>
        <fullName evidence="2">RNA helicase</fullName>
        <ecNumber evidence="2">3.6.4.13</ecNumber>
    </recommendedName>
</protein>
<dbReference type="CDD" id="cd18791">
    <property type="entry name" value="SF2_C_RHA"/>
    <property type="match status" value="1"/>
</dbReference>
<dbReference type="GO" id="GO:0005730">
    <property type="term" value="C:nucleolus"/>
    <property type="evidence" value="ECO:0007669"/>
    <property type="project" value="TreeGrafter"/>
</dbReference>
<keyword evidence="3" id="KW-0547">Nucleotide-binding</keyword>
<evidence type="ECO:0000256" key="5">
    <source>
        <dbReference type="ARBA" id="ARBA00022806"/>
    </source>
</evidence>
<dbReference type="Pfam" id="PF00270">
    <property type="entry name" value="DEAD"/>
    <property type="match status" value="1"/>
</dbReference>
<comment type="catalytic activity">
    <reaction evidence="7">
        <text>ATP + H2O = ADP + phosphate + H(+)</text>
        <dbReference type="Rhea" id="RHEA:13065"/>
        <dbReference type="ChEBI" id="CHEBI:15377"/>
        <dbReference type="ChEBI" id="CHEBI:15378"/>
        <dbReference type="ChEBI" id="CHEBI:30616"/>
        <dbReference type="ChEBI" id="CHEBI:43474"/>
        <dbReference type="ChEBI" id="CHEBI:456216"/>
        <dbReference type="EC" id="3.6.4.13"/>
    </reaction>
</comment>
<evidence type="ECO:0000256" key="8">
    <source>
        <dbReference type="SAM" id="MobiDB-lite"/>
    </source>
</evidence>
<dbReference type="SUPFAM" id="SSF52540">
    <property type="entry name" value="P-loop containing nucleoside triphosphate hydrolases"/>
    <property type="match status" value="1"/>
</dbReference>
<dbReference type="PANTHER" id="PTHR18934:SF99">
    <property type="entry name" value="ATP-DEPENDENT RNA HELICASE DHX37-RELATED"/>
    <property type="match status" value="1"/>
</dbReference>
<feature type="domain" description="Helicase C-terminal" evidence="10">
    <location>
        <begin position="476"/>
        <end position="704"/>
    </location>
</feature>
<accession>A0A1I7ZMK5</accession>
<dbReference type="GO" id="GO:0003724">
    <property type="term" value="F:RNA helicase activity"/>
    <property type="evidence" value="ECO:0007669"/>
    <property type="project" value="UniProtKB-EC"/>
</dbReference>
<evidence type="ECO:0000256" key="2">
    <source>
        <dbReference type="ARBA" id="ARBA00012552"/>
    </source>
</evidence>
<dbReference type="Pfam" id="PF21010">
    <property type="entry name" value="HA2_C"/>
    <property type="match status" value="1"/>
</dbReference>
<name>A0A1I7ZMK5_9BILA</name>
<dbReference type="GO" id="GO:0005524">
    <property type="term" value="F:ATP binding"/>
    <property type="evidence" value="ECO:0007669"/>
    <property type="project" value="UniProtKB-KW"/>
</dbReference>
<dbReference type="Proteomes" id="UP000095287">
    <property type="component" value="Unplaced"/>
</dbReference>
<keyword evidence="5" id="KW-0347">Helicase</keyword>
<dbReference type="SMART" id="SM00490">
    <property type="entry name" value="HELICc"/>
    <property type="match status" value="1"/>
</dbReference>
<comment type="similarity">
    <text evidence="1">Belongs to the DEAD box helicase family. DEAH subfamily.</text>
</comment>
<dbReference type="SMART" id="SM00487">
    <property type="entry name" value="DEXDc"/>
    <property type="match status" value="1"/>
</dbReference>
<dbReference type="AlphaFoldDB" id="A0A1I7ZMK5"/>
<proteinExistence type="inferred from homology"/>
<evidence type="ECO:0000313" key="12">
    <source>
        <dbReference type="WBParaSite" id="L893_g28047.t1"/>
    </source>
</evidence>
<feature type="compositionally biased region" description="Basic residues" evidence="8">
    <location>
        <begin position="77"/>
        <end position="88"/>
    </location>
</feature>
<dbReference type="GO" id="GO:0016787">
    <property type="term" value="F:hydrolase activity"/>
    <property type="evidence" value="ECO:0007669"/>
    <property type="project" value="UniProtKB-KW"/>
</dbReference>